<reference evidence="2" key="1">
    <citation type="journal article" date="2012" name="Nat. Biotechnol.">
        <title>Reference genome sequence of the model plant Setaria.</title>
        <authorList>
            <person name="Bennetzen J.L."/>
            <person name="Schmutz J."/>
            <person name="Wang H."/>
            <person name="Percifield R."/>
            <person name="Hawkins J."/>
            <person name="Pontaroli A.C."/>
            <person name="Estep M."/>
            <person name="Feng L."/>
            <person name="Vaughn J.N."/>
            <person name="Grimwood J."/>
            <person name="Jenkins J."/>
            <person name="Barry K."/>
            <person name="Lindquist E."/>
            <person name="Hellsten U."/>
            <person name="Deshpande S."/>
            <person name="Wang X."/>
            <person name="Wu X."/>
            <person name="Mitros T."/>
            <person name="Triplett J."/>
            <person name="Yang X."/>
            <person name="Ye C.Y."/>
            <person name="Mauro-Herrera M."/>
            <person name="Wang L."/>
            <person name="Li P."/>
            <person name="Sharma M."/>
            <person name="Sharma R."/>
            <person name="Ronald P.C."/>
            <person name="Panaud O."/>
            <person name="Kellogg E.A."/>
            <person name="Brutnell T.P."/>
            <person name="Doust A.N."/>
            <person name="Tuskan G.A."/>
            <person name="Rokhsar D."/>
            <person name="Devos K.M."/>
        </authorList>
    </citation>
    <scope>NUCLEOTIDE SEQUENCE [LARGE SCALE GENOMIC DNA]</scope>
    <source>
        <strain evidence="2">Yugu1</strain>
    </source>
</reference>
<dbReference type="EMBL" id="CM003536">
    <property type="protein sequence ID" value="RCV45839.1"/>
    <property type="molecule type" value="Genomic_DNA"/>
</dbReference>
<feature type="region of interest" description="Disordered" evidence="1">
    <location>
        <begin position="1"/>
        <end position="55"/>
    </location>
</feature>
<accession>A0A368STW9</accession>
<gene>
    <name evidence="2" type="ORF">SETIT_9G485900v2</name>
</gene>
<feature type="compositionally biased region" description="Pro residues" evidence="1">
    <location>
        <begin position="1"/>
        <end position="11"/>
    </location>
</feature>
<evidence type="ECO:0000313" key="2">
    <source>
        <dbReference type="EMBL" id="RCV45839.1"/>
    </source>
</evidence>
<protein>
    <submittedName>
        <fullName evidence="2">Uncharacterized protein</fullName>
    </submittedName>
</protein>
<organism evidence="2">
    <name type="scientific">Setaria italica</name>
    <name type="common">Foxtail millet</name>
    <name type="synonym">Panicum italicum</name>
    <dbReference type="NCBI Taxonomy" id="4555"/>
    <lineage>
        <taxon>Eukaryota</taxon>
        <taxon>Viridiplantae</taxon>
        <taxon>Streptophyta</taxon>
        <taxon>Embryophyta</taxon>
        <taxon>Tracheophyta</taxon>
        <taxon>Spermatophyta</taxon>
        <taxon>Magnoliopsida</taxon>
        <taxon>Liliopsida</taxon>
        <taxon>Poales</taxon>
        <taxon>Poaceae</taxon>
        <taxon>PACMAD clade</taxon>
        <taxon>Panicoideae</taxon>
        <taxon>Panicodae</taxon>
        <taxon>Paniceae</taxon>
        <taxon>Cenchrinae</taxon>
        <taxon>Setaria</taxon>
    </lineage>
</organism>
<evidence type="ECO:0000256" key="1">
    <source>
        <dbReference type="SAM" id="MobiDB-lite"/>
    </source>
</evidence>
<dbReference type="AlphaFoldDB" id="A0A368STW9"/>
<reference evidence="2" key="2">
    <citation type="submission" date="2015-07" db="EMBL/GenBank/DDBJ databases">
        <authorList>
            <person name="Noorani M."/>
        </authorList>
    </citation>
    <scope>NUCLEOTIDE SEQUENCE</scope>
    <source>
        <strain evidence="2">Yugu1</strain>
    </source>
</reference>
<feature type="compositionally biased region" description="Polar residues" evidence="1">
    <location>
        <begin position="43"/>
        <end position="52"/>
    </location>
</feature>
<proteinExistence type="predicted"/>
<sequence>MPVLFTPPSPRPVNCIAPPSPPPANGITPPSPLPANGAPQTPPQEAQASASDTPWRLRIDHAGLSPSAARSTPRRFFESALNRRRRWHIKALPI</sequence>
<feature type="compositionally biased region" description="Pro residues" evidence="1">
    <location>
        <begin position="18"/>
        <end position="33"/>
    </location>
</feature>
<name>A0A368STW9_SETIT</name>